<keyword evidence="3" id="KW-1185">Reference proteome</keyword>
<proteinExistence type="predicted"/>
<dbReference type="Pfam" id="PF22917">
    <property type="entry name" value="PRISE"/>
    <property type="match status" value="1"/>
</dbReference>
<dbReference type="Gene3D" id="3.40.50.720">
    <property type="entry name" value="NAD(P)-binding Rossmann-like Domain"/>
    <property type="match status" value="1"/>
</dbReference>
<feature type="domain" description="PRISE-like Rossmann-fold" evidence="1">
    <location>
        <begin position="14"/>
        <end position="320"/>
    </location>
</feature>
<evidence type="ECO:0000313" key="3">
    <source>
        <dbReference type="Proteomes" id="UP000326950"/>
    </source>
</evidence>
<dbReference type="OrthoDB" id="1731983at2759"/>
<dbReference type="CDD" id="cd08948">
    <property type="entry name" value="5beta-POR_like_SDR_a"/>
    <property type="match status" value="1"/>
</dbReference>
<dbReference type="InterPro" id="IPR055222">
    <property type="entry name" value="PRISE-like_Rossmann-fold"/>
</dbReference>
<name>A0A5N6UMG1_ASPTM</name>
<sequence>MRTNGNSYVLPKVALVTGANGISGHAIIEDLIRRPDTEWSKMIVTSRRPLQSYWVDPRVEFIALDFLESKETLTQKMKIICKEVTHAYFTSYIHNNDFFKLADKNCPLFRTFLEVVDEVCPKLERVCLQTGGKHYGVQFQESTTLLHEDLPRYEGPGQQSIFYYQQEDDLFEMQKRRNTWHYNIIRPFGIIGFTPQFSGMNETIPIAQYFLICRELGEEPRWPGDLKAYHYTYPVSYSPSIADLTIFATTHDNCKDEAFNHVNGDVFVFKFLWQQLGKYFNVHVPSYSMVDEHKSQLDMGEWAMDKAPVWERIVAKYGGSADTFQIDAFKLMGWFLNASGDIRGPFVPSMNKARKAGWSRVDDSYSTWTRALQSYENAGFLPKHRQFHGN</sequence>
<accession>A0A5N6UMG1</accession>
<dbReference type="AlphaFoldDB" id="A0A5N6UMG1"/>
<reference evidence="2 3" key="1">
    <citation type="submission" date="2019-04" db="EMBL/GenBank/DDBJ databases">
        <title>Friends and foes A comparative genomics study of 23 Aspergillus species from section Flavi.</title>
        <authorList>
            <consortium name="DOE Joint Genome Institute"/>
            <person name="Kjaerbolling I."/>
            <person name="Vesth T."/>
            <person name="Frisvad J.C."/>
            <person name="Nybo J.L."/>
            <person name="Theobald S."/>
            <person name="Kildgaard S."/>
            <person name="Isbrandt T."/>
            <person name="Kuo A."/>
            <person name="Sato A."/>
            <person name="Lyhne E.K."/>
            <person name="Kogle M.E."/>
            <person name="Wiebenga A."/>
            <person name="Kun R.S."/>
            <person name="Lubbers R.J."/>
            <person name="Makela M.R."/>
            <person name="Barry K."/>
            <person name="Chovatia M."/>
            <person name="Clum A."/>
            <person name="Daum C."/>
            <person name="Haridas S."/>
            <person name="He G."/>
            <person name="LaButti K."/>
            <person name="Lipzen A."/>
            <person name="Mondo S."/>
            <person name="Riley R."/>
            <person name="Salamov A."/>
            <person name="Simmons B.A."/>
            <person name="Magnuson J.K."/>
            <person name="Henrissat B."/>
            <person name="Mortensen U.H."/>
            <person name="Larsen T.O."/>
            <person name="Devries R.P."/>
            <person name="Grigoriev I.V."/>
            <person name="Machida M."/>
            <person name="Baker S.E."/>
            <person name="Andersen M.R."/>
        </authorList>
    </citation>
    <scope>NUCLEOTIDE SEQUENCE [LARGE SCALE GENOMIC DNA]</scope>
    <source>
        <strain evidence="2 3">CBS 117626</strain>
    </source>
</reference>
<dbReference type="PANTHER" id="PTHR32487:SF0">
    <property type="entry name" value="3-OXO-DELTA(4,5)-STEROID 5-BETA-REDUCTASE"/>
    <property type="match status" value="1"/>
</dbReference>
<evidence type="ECO:0000313" key="2">
    <source>
        <dbReference type="EMBL" id="KAE8159825.1"/>
    </source>
</evidence>
<evidence type="ECO:0000259" key="1">
    <source>
        <dbReference type="Pfam" id="PF22917"/>
    </source>
</evidence>
<protein>
    <submittedName>
        <fullName evidence="2">Nucleoside-diphosphate-sugar epimerase GsfE</fullName>
    </submittedName>
</protein>
<gene>
    <name evidence="2" type="ORF">BDV40DRAFT_302836</name>
</gene>
<dbReference type="InterPro" id="IPR036291">
    <property type="entry name" value="NAD(P)-bd_dom_sf"/>
</dbReference>
<dbReference type="EMBL" id="ML738667">
    <property type="protein sequence ID" value="KAE8159825.1"/>
    <property type="molecule type" value="Genomic_DNA"/>
</dbReference>
<dbReference type="PANTHER" id="PTHR32487">
    <property type="entry name" value="3-OXO-DELTA(4,5)-STEROID 5-BETA-REDUCTASE"/>
    <property type="match status" value="1"/>
</dbReference>
<dbReference type="SUPFAM" id="SSF51735">
    <property type="entry name" value="NAD(P)-binding Rossmann-fold domains"/>
    <property type="match status" value="1"/>
</dbReference>
<organism evidence="2 3">
    <name type="scientific">Aspergillus tamarii</name>
    <dbReference type="NCBI Taxonomy" id="41984"/>
    <lineage>
        <taxon>Eukaryota</taxon>
        <taxon>Fungi</taxon>
        <taxon>Dikarya</taxon>
        <taxon>Ascomycota</taxon>
        <taxon>Pezizomycotina</taxon>
        <taxon>Eurotiomycetes</taxon>
        <taxon>Eurotiomycetidae</taxon>
        <taxon>Eurotiales</taxon>
        <taxon>Aspergillaceae</taxon>
        <taxon>Aspergillus</taxon>
        <taxon>Aspergillus subgen. Circumdati</taxon>
    </lineage>
</organism>
<dbReference type="Proteomes" id="UP000326950">
    <property type="component" value="Unassembled WGS sequence"/>
</dbReference>